<dbReference type="AlphaFoldDB" id="A0AA89BP51"/>
<organism evidence="4 5">
    <name type="scientific">Pinctada imbricata</name>
    <name type="common">Atlantic pearl-oyster</name>
    <name type="synonym">Pinctada martensii</name>
    <dbReference type="NCBI Taxonomy" id="66713"/>
    <lineage>
        <taxon>Eukaryota</taxon>
        <taxon>Metazoa</taxon>
        <taxon>Spiralia</taxon>
        <taxon>Lophotrochozoa</taxon>
        <taxon>Mollusca</taxon>
        <taxon>Bivalvia</taxon>
        <taxon>Autobranchia</taxon>
        <taxon>Pteriomorphia</taxon>
        <taxon>Pterioida</taxon>
        <taxon>Pterioidea</taxon>
        <taxon>Pteriidae</taxon>
        <taxon>Pinctada</taxon>
    </lineage>
</organism>
<evidence type="ECO:0000313" key="5">
    <source>
        <dbReference type="Proteomes" id="UP001186944"/>
    </source>
</evidence>
<evidence type="ECO:0000256" key="1">
    <source>
        <dbReference type="ARBA" id="ARBA00008846"/>
    </source>
</evidence>
<dbReference type="PRINTS" id="PR00449">
    <property type="entry name" value="RASTRNSFRMNG"/>
</dbReference>
<evidence type="ECO:0000256" key="3">
    <source>
        <dbReference type="SAM" id="MobiDB-lite"/>
    </source>
</evidence>
<evidence type="ECO:0000313" key="4">
    <source>
        <dbReference type="EMBL" id="KAK3086067.1"/>
    </source>
</evidence>
<proteinExistence type="inferred from homology"/>
<dbReference type="Gene3D" id="3.40.50.300">
    <property type="entry name" value="P-loop containing nucleotide triphosphate hydrolases"/>
    <property type="match status" value="1"/>
</dbReference>
<dbReference type="SMART" id="SM00174">
    <property type="entry name" value="RHO"/>
    <property type="match status" value="1"/>
</dbReference>
<feature type="compositionally biased region" description="Basic and acidic residues" evidence="3">
    <location>
        <begin position="72"/>
        <end position="82"/>
    </location>
</feature>
<keyword evidence="5" id="KW-1185">Reference proteome</keyword>
<sequence length="368" mass="41838">MDHREQFLSPDAASGHSHYQQNHQNHHSHHHRTRSFKARSRAKESDDVYERPRRNSMPSHCRQHLSSSYNDLLEKDNSDNDESLRRVRSFKMTSKGVVNRGDSYKKKPQRERNLSSVGLIMTDENTDPATNGHVIETLRTDKVAIRIKTDDVDNRPMPDNFTVVVLGPPGVGKASLTSQFMTSEFIGVSDNTYRDGEKTISVLLDGEESTLNFVDPVIDEVDFEETPIDAFIVVFSTNDRSSFDVAADTLHQLRHEFVTNKAIILVANKIDLVRKRQVTADEGRAVASQFDCKYAETSAALNHHVDELLVGILSQIRLQNDPEAVEYHEHHKRPKERKGSFSVAKGLLTKLFRKGSKRDKSCDNLYEL</sequence>
<reference evidence="4" key="1">
    <citation type="submission" date="2019-08" db="EMBL/GenBank/DDBJ databases">
        <title>The improved chromosome-level genome for the pearl oyster Pinctada fucata martensii using PacBio sequencing and Hi-C.</title>
        <authorList>
            <person name="Zheng Z."/>
        </authorList>
    </citation>
    <scope>NUCLEOTIDE SEQUENCE</scope>
    <source>
        <strain evidence="4">ZZ-2019</strain>
        <tissue evidence="4">Adductor muscle</tissue>
    </source>
</reference>
<comment type="similarity">
    <text evidence="1">Belongs to the small GTPase superfamily. RGK family.</text>
</comment>
<dbReference type="SMART" id="SM00175">
    <property type="entry name" value="RAB"/>
    <property type="match status" value="1"/>
</dbReference>
<keyword evidence="2" id="KW-0597">Phosphoprotein</keyword>
<dbReference type="InterPro" id="IPR027417">
    <property type="entry name" value="P-loop_NTPase"/>
</dbReference>
<feature type="region of interest" description="Disordered" evidence="3">
    <location>
        <begin position="1"/>
        <end position="82"/>
    </location>
</feature>
<feature type="compositionally biased region" description="Basic residues" evidence="3">
    <location>
        <begin position="24"/>
        <end position="40"/>
    </location>
</feature>
<name>A0AA89BP51_PINIB</name>
<comment type="caution">
    <text evidence="4">The sequence shown here is derived from an EMBL/GenBank/DDBJ whole genome shotgun (WGS) entry which is preliminary data.</text>
</comment>
<dbReference type="PANTHER" id="PTHR45775">
    <property type="entry name" value="RAD, GEM/KIR FAMILY MEMBER 2, ISOFORM C"/>
    <property type="match status" value="1"/>
</dbReference>
<dbReference type="GO" id="GO:0005886">
    <property type="term" value="C:plasma membrane"/>
    <property type="evidence" value="ECO:0007669"/>
    <property type="project" value="TreeGrafter"/>
</dbReference>
<evidence type="ECO:0000256" key="2">
    <source>
        <dbReference type="ARBA" id="ARBA00022553"/>
    </source>
</evidence>
<dbReference type="PROSITE" id="PS51421">
    <property type="entry name" value="RAS"/>
    <property type="match status" value="1"/>
</dbReference>
<dbReference type="GO" id="GO:0003924">
    <property type="term" value="F:GTPase activity"/>
    <property type="evidence" value="ECO:0007669"/>
    <property type="project" value="InterPro"/>
</dbReference>
<dbReference type="GO" id="GO:0005525">
    <property type="term" value="F:GTP binding"/>
    <property type="evidence" value="ECO:0007669"/>
    <property type="project" value="InterPro"/>
</dbReference>
<dbReference type="Proteomes" id="UP001186944">
    <property type="component" value="Unassembled WGS sequence"/>
</dbReference>
<protein>
    <submittedName>
        <fullName evidence="4">Uncharacterized protein</fullName>
    </submittedName>
</protein>
<feature type="compositionally biased region" description="Basic and acidic residues" evidence="3">
    <location>
        <begin position="41"/>
        <end position="53"/>
    </location>
</feature>
<accession>A0AA89BP51</accession>
<dbReference type="Pfam" id="PF00071">
    <property type="entry name" value="Ras"/>
    <property type="match status" value="1"/>
</dbReference>
<dbReference type="PANTHER" id="PTHR45775:SF6">
    <property type="entry name" value="RAD, GEM_KIR FAMILY MEMBER 2, ISOFORM C"/>
    <property type="match status" value="1"/>
</dbReference>
<dbReference type="EMBL" id="VSWD01000012">
    <property type="protein sequence ID" value="KAK3086067.1"/>
    <property type="molecule type" value="Genomic_DNA"/>
</dbReference>
<dbReference type="GO" id="GO:0005246">
    <property type="term" value="F:calcium channel regulator activity"/>
    <property type="evidence" value="ECO:0007669"/>
    <property type="project" value="TreeGrafter"/>
</dbReference>
<dbReference type="SUPFAM" id="SSF52540">
    <property type="entry name" value="P-loop containing nucleoside triphosphate hydrolases"/>
    <property type="match status" value="1"/>
</dbReference>
<dbReference type="InterPro" id="IPR001806">
    <property type="entry name" value="Small_GTPase"/>
</dbReference>
<dbReference type="InterPro" id="IPR051641">
    <property type="entry name" value="RGK_GTP-binding_reg"/>
</dbReference>
<dbReference type="SMART" id="SM00173">
    <property type="entry name" value="RAS"/>
    <property type="match status" value="1"/>
</dbReference>
<gene>
    <name evidence="4" type="ORF">FSP39_012996</name>
</gene>
<dbReference type="PROSITE" id="PS51419">
    <property type="entry name" value="RAB"/>
    <property type="match status" value="1"/>
</dbReference>